<name>A0A2I1H5I4_9GLOM</name>
<keyword evidence="1" id="KW-1133">Transmembrane helix</keyword>
<gene>
    <name evidence="2" type="ORF">RhiirA4_426527</name>
</gene>
<organism evidence="2 3">
    <name type="scientific">Rhizophagus irregularis</name>
    <dbReference type="NCBI Taxonomy" id="588596"/>
    <lineage>
        <taxon>Eukaryota</taxon>
        <taxon>Fungi</taxon>
        <taxon>Fungi incertae sedis</taxon>
        <taxon>Mucoromycota</taxon>
        <taxon>Glomeromycotina</taxon>
        <taxon>Glomeromycetes</taxon>
        <taxon>Glomerales</taxon>
        <taxon>Glomeraceae</taxon>
        <taxon>Rhizophagus</taxon>
    </lineage>
</organism>
<protein>
    <submittedName>
        <fullName evidence="2">Uncharacterized protein</fullName>
    </submittedName>
</protein>
<proteinExistence type="predicted"/>
<dbReference type="AlphaFoldDB" id="A0A2I1H5I4"/>
<dbReference type="Proteomes" id="UP000234323">
    <property type="component" value="Unassembled WGS sequence"/>
</dbReference>
<keyword evidence="1" id="KW-0472">Membrane</keyword>
<evidence type="ECO:0000313" key="2">
    <source>
        <dbReference type="EMBL" id="PKY54094.1"/>
    </source>
</evidence>
<evidence type="ECO:0000313" key="3">
    <source>
        <dbReference type="Proteomes" id="UP000234323"/>
    </source>
</evidence>
<keyword evidence="1" id="KW-0812">Transmembrane</keyword>
<keyword evidence="3" id="KW-1185">Reference proteome</keyword>
<feature type="transmembrane region" description="Helical" evidence="1">
    <location>
        <begin position="13"/>
        <end position="34"/>
    </location>
</feature>
<evidence type="ECO:0000256" key="1">
    <source>
        <dbReference type="SAM" id="Phobius"/>
    </source>
</evidence>
<comment type="caution">
    <text evidence="2">The sequence shown here is derived from an EMBL/GenBank/DDBJ whole genome shotgun (WGS) entry which is preliminary data.</text>
</comment>
<accession>A0A2I1H5I4</accession>
<sequence length="113" mass="13569">MIQLKFRLFLLKYYFLLISFLLGFLTLGFINGISSYGFVNNKFWPVLLFFFWFVSLIGCSFFQPFHMFLMVFCPYERHFFHLSLLIGVFIKNILLDHLGLHIKKKILQIKSLE</sequence>
<feature type="transmembrane region" description="Helical" evidence="1">
    <location>
        <begin position="46"/>
        <end position="72"/>
    </location>
</feature>
<feature type="transmembrane region" description="Helical" evidence="1">
    <location>
        <begin position="78"/>
        <end position="95"/>
    </location>
</feature>
<reference evidence="2 3" key="1">
    <citation type="submission" date="2015-10" db="EMBL/GenBank/DDBJ databases">
        <title>Genome analyses suggest a sexual origin of heterokaryosis in a supposedly ancient asexual fungus.</title>
        <authorList>
            <person name="Ropars J."/>
            <person name="Sedzielewska K."/>
            <person name="Noel J."/>
            <person name="Charron P."/>
            <person name="Farinelli L."/>
            <person name="Marton T."/>
            <person name="Kruger M."/>
            <person name="Pelin A."/>
            <person name="Brachmann A."/>
            <person name="Corradi N."/>
        </authorList>
    </citation>
    <scope>NUCLEOTIDE SEQUENCE [LARGE SCALE GENOMIC DNA]</scope>
    <source>
        <strain evidence="2 3">A4</strain>
    </source>
</reference>
<dbReference type="EMBL" id="LLXI01001532">
    <property type="protein sequence ID" value="PKY54094.1"/>
    <property type="molecule type" value="Genomic_DNA"/>
</dbReference>